<dbReference type="AlphaFoldDB" id="A0A0B2WKF5"/>
<keyword evidence="2" id="KW-1185">Reference proteome</keyword>
<evidence type="ECO:0000313" key="1">
    <source>
        <dbReference type="EMBL" id="KHN94408.1"/>
    </source>
</evidence>
<evidence type="ECO:0000313" key="2">
    <source>
        <dbReference type="Proteomes" id="UP000030816"/>
    </source>
</evidence>
<organism evidence="1 2">
    <name type="scientific">Metarhizium album (strain ARSEF 1941)</name>
    <dbReference type="NCBI Taxonomy" id="1081103"/>
    <lineage>
        <taxon>Eukaryota</taxon>
        <taxon>Fungi</taxon>
        <taxon>Dikarya</taxon>
        <taxon>Ascomycota</taxon>
        <taxon>Pezizomycotina</taxon>
        <taxon>Sordariomycetes</taxon>
        <taxon>Hypocreomycetidae</taxon>
        <taxon>Hypocreales</taxon>
        <taxon>Clavicipitaceae</taxon>
        <taxon>Metarhizium</taxon>
    </lineage>
</organism>
<accession>A0A0B2WKF5</accession>
<dbReference type="Proteomes" id="UP000030816">
    <property type="component" value="Unassembled WGS sequence"/>
</dbReference>
<dbReference type="HOGENOM" id="CLU_1896709_0_0_1"/>
<comment type="caution">
    <text evidence="1">The sequence shown here is derived from an EMBL/GenBank/DDBJ whole genome shotgun (WGS) entry which is preliminary data.</text>
</comment>
<dbReference type="EMBL" id="AZHE01000035">
    <property type="protein sequence ID" value="KHN94408.1"/>
    <property type="molecule type" value="Genomic_DNA"/>
</dbReference>
<reference evidence="1 2" key="1">
    <citation type="journal article" date="2014" name="Proc. Natl. Acad. Sci. U.S.A.">
        <title>Trajectory and genomic determinants of fungal-pathogen speciation and host adaptation.</title>
        <authorList>
            <person name="Hu X."/>
            <person name="Xiao G."/>
            <person name="Zheng P."/>
            <person name="Shang Y."/>
            <person name="Su Y."/>
            <person name="Zhang X."/>
            <person name="Liu X."/>
            <person name="Zhan S."/>
            <person name="St Leger R.J."/>
            <person name="Wang C."/>
        </authorList>
    </citation>
    <scope>NUCLEOTIDE SEQUENCE [LARGE SCALE GENOMIC DNA]</scope>
    <source>
        <strain evidence="1 2">ARSEF 1941</strain>
    </source>
</reference>
<dbReference type="RefSeq" id="XP_040675474.1">
    <property type="nucleotide sequence ID" value="XM_040826522.1"/>
</dbReference>
<protein>
    <submittedName>
        <fullName evidence="1">Uncharacterized protein</fullName>
    </submittedName>
</protein>
<proteinExistence type="predicted"/>
<name>A0A0B2WKF5_METAS</name>
<dbReference type="GeneID" id="63742179"/>
<sequence length="134" mass="14396">MSDQEISTLTFEHVVGVLRVLRGKIKESEMPQTFPAGDGRARLRFQHLVAMKLGKLYDEARAKGSEGTESGTVTQPVFPIPDNGNEGHLTALLLGLSKAVLEADISGYTGKINSALGIFKSIAESSHFRKAAAN</sequence>
<gene>
    <name evidence="1" type="ORF">MAM_07724</name>
</gene>